<sequence length="86" mass="9369">MARETKTVYFDAPGAANTDETLELVKARAEELGIKTIVVATTVGDTGVKAAEKFKDYKVIVVTHTTGFKAPDAQELASENKERIRL</sequence>
<comment type="caution">
    <text evidence="2">The sequence shown here is derived from an EMBL/GenBank/DDBJ whole genome shotgun (WGS) entry which is preliminary data.</text>
</comment>
<name>X1T5R0_9ZZZZ</name>
<dbReference type="InterPro" id="IPR036918">
    <property type="entry name" value="Pyrv_Knase_C_sf"/>
</dbReference>
<dbReference type="InterPro" id="IPR015795">
    <property type="entry name" value="Pyrv_Knase_C"/>
</dbReference>
<dbReference type="Gene3D" id="3.40.1380.20">
    <property type="entry name" value="Pyruvate kinase, C-terminal domain"/>
    <property type="match status" value="1"/>
</dbReference>
<evidence type="ECO:0000259" key="1">
    <source>
        <dbReference type="Pfam" id="PF02887"/>
    </source>
</evidence>
<protein>
    <recommendedName>
        <fullName evidence="1">Pyruvate kinase C-terminal domain-containing protein</fullName>
    </recommendedName>
</protein>
<organism evidence="2">
    <name type="scientific">marine sediment metagenome</name>
    <dbReference type="NCBI Taxonomy" id="412755"/>
    <lineage>
        <taxon>unclassified sequences</taxon>
        <taxon>metagenomes</taxon>
        <taxon>ecological metagenomes</taxon>
    </lineage>
</organism>
<dbReference type="SUPFAM" id="SSF52935">
    <property type="entry name" value="PK C-terminal domain-like"/>
    <property type="match status" value="1"/>
</dbReference>
<feature type="domain" description="Pyruvate kinase C-terminal" evidence="1">
    <location>
        <begin position="21"/>
        <end position="65"/>
    </location>
</feature>
<reference evidence="2" key="1">
    <citation type="journal article" date="2014" name="Front. Microbiol.">
        <title>High frequency of phylogenetically diverse reductive dehalogenase-homologous genes in deep subseafloor sedimentary metagenomes.</title>
        <authorList>
            <person name="Kawai M."/>
            <person name="Futagami T."/>
            <person name="Toyoda A."/>
            <person name="Takaki Y."/>
            <person name="Nishi S."/>
            <person name="Hori S."/>
            <person name="Arai W."/>
            <person name="Tsubouchi T."/>
            <person name="Morono Y."/>
            <person name="Uchiyama I."/>
            <person name="Ito T."/>
            <person name="Fujiyama A."/>
            <person name="Inagaki F."/>
            <person name="Takami H."/>
        </authorList>
    </citation>
    <scope>NUCLEOTIDE SEQUENCE</scope>
    <source>
        <strain evidence="2">Expedition CK06-06</strain>
    </source>
</reference>
<gene>
    <name evidence="2" type="ORF">S12H4_19303</name>
</gene>
<dbReference type="AlphaFoldDB" id="X1T5R0"/>
<evidence type="ECO:0000313" key="2">
    <source>
        <dbReference type="EMBL" id="GAI82920.1"/>
    </source>
</evidence>
<proteinExistence type="predicted"/>
<accession>X1T5R0</accession>
<dbReference type="Pfam" id="PF02887">
    <property type="entry name" value="PK_C"/>
    <property type="match status" value="1"/>
</dbReference>
<dbReference type="EMBL" id="BARW01009639">
    <property type="protein sequence ID" value="GAI82920.1"/>
    <property type="molecule type" value="Genomic_DNA"/>
</dbReference>